<proteinExistence type="predicted"/>
<sequence length="236" mass="24271">MSAELHRRLENLIRFGTIKTIHPAKPFTTVTVTIGEITTAKLRFLTLRAGKTKTWDPPTIGEEVMVLSPSGVLEMGVAIAGFNNKDNPSPSENLDQTIRVFEDGCILAYDVSSHHLSAILPPGGTVELTANGGVTVNANGGVTVNANGGVTVNANDGLTINAVSGGTTHNGNLTVNGSTVTTGNSTVQGSQLVQGSSHSTGQFSTEADVTAGDISLKSHKTPGVKSGSDISGEPIP</sequence>
<dbReference type="InterPro" id="IPR006531">
    <property type="entry name" value="Gp5/Vgr_OB"/>
</dbReference>
<feature type="domain" description="Gp5/Type VI secretion system Vgr protein OB-fold" evidence="2">
    <location>
        <begin position="17"/>
        <end position="81"/>
    </location>
</feature>
<evidence type="ECO:0000256" key="1">
    <source>
        <dbReference type="SAM" id="MobiDB-lite"/>
    </source>
</evidence>
<reference evidence="3 4" key="1">
    <citation type="submission" date="2017-11" db="EMBL/GenBank/DDBJ databases">
        <authorList>
            <person name="Han C.G."/>
        </authorList>
    </citation>
    <scope>NUCLEOTIDE SEQUENCE [LARGE SCALE GENOMIC DNA]</scope>
    <source>
        <strain evidence="3 4">ANC 5347</strain>
    </source>
</reference>
<dbReference type="AlphaFoldDB" id="A0A2H9UMX2"/>
<dbReference type="NCBIfam" id="TIGR01644">
    <property type="entry name" value="phage_P2_V"/>
    <property type="match status" value="1"/>
</dbReference>
<dbReference type="EMBL" id="PGOZ01000004">
    <property type="protein sequence ID" value="PJI33037.1"/>
    <property type="molecule type" value="Genomic_DNA"/>
</dbReference>
<gene>
    <name evidence="3" type="ORF">CU320_05160</name>
</gene>
<reference evidence="3 4" key="2">
    <citation type="submission" date="2017-12" db="EMBL/GenBank/DDBJ databases">
        <title>Revising the taxonomy of the Acinetobacter lwoffii group: the description of Acinetobacter pseudolwoffii sp. nov. and emended description of Acinetobacter lwoffii.</title>
        <authorList>
            <person name="Nemec A."/>
        </authorList>
    </citation>
    <scope>NUCLEOTIDE SEQUENCE [LARGE SCALE GENOMIC DNA]</scope>
    <source>
        <strain evidence="3 4">ANC 5347</strain>
    </source>
</reference>
<dbReference type="InterPro" id="IPR037026">
    <property type="entry name" value="Vgr_OB-fold_dom_sf"/>
</dbReference>
<dbReference type="Gene3D" id="2.40.50.230">
    <property type="entry name" value="Gp5 N-terminal domain"/>
    <property type="match status" value="1"/>
</dbReference>
<accession>A0A2H9UMX2</accession>
<dbReference type="InterPro" id="IPR013046">
    <property type="entry name" value="GpV/Gp45"/>
</dbReference>
<evidence type="ECO:0000313" key="3">
    <source>
        <dbReference type="EMBL" id="PJI33037.1"/>
    </source>
</evidence>
<protein>
    <submittedName>
        <fullName evidence="3">Phage baseplate assembly protein V</fullName>
    </submittedName>
</protein>
<evidence type="ECO:0000313" key="4">
    <source>
        <dbReference type="Proteomes" id="UP000242351"/>
    </source>
</evidence>
<comment type="caution">
    <text evidence="3">The sequence shown here is derived from an EMBL/GenBank/DDBJ whole genome shotgun (WGS) entry which is preliminary data.</text>
</comment>
<dbReference type="SUPFAM" id="SSF69349">
    <property type="entry name" value="Phage fibre proteins"/>
    <property type="match status" value="1"/>
</dbReference>
<evidence type="ECO:0000259" key="2">
    <source>
        <dbReference type="Pfam" id="PF04717"/>
    </source>
</evidence>
<dbReference type="Pfam" id="PF04717">
    <property type="entry name" value="Phage_base_V"/>
    <property type="match status" value="1"/>
</dbReference>
<feature type="region of interest" description="Disordered" evidence="1">
    <location>
        <begin position="213"/>
        <end position="236"/>
    </location>
</feature>
<dbReference type="Gene3D" id="6.20.150.10">
    <property type="match status" value="1"/>
</dbReference>
<dbReference type="Proteomes" id="UP000242351">
    <property type="component" value="Unassembled WGS sequence"/>
</dbReference>
<organism evidence="3 4">
    <name type="scientific">Acinetobacter pseudolwoffii</name>
    <dbReference type="NCBI Taxonomy" id="2053287"/>
    <lineage>
        <taxon>Bacteria</taxon>
        <taxon>Pseudomonadati</taxon>
        <taxon>Pseudomonadota</taxon>
        <taxon>Gammaproteobacteria</taxon>
        <taxon>Moraxellales</taxon>
        <taxon>Moraxellaceae</taxon>
        <taxon>Acinetobacter</taxon>
    </lineage>
</organism>
<dbReference type="RefSeq" id="WP_100357419.1">
    <property type="nucleotide sequence ID" value="NZ_PGOZ01000004.1"/>
</dbReference>
<name>A0A2H9UMX2_9GAMM</name>